<name>A0A2P5VN37_GOSBA</name>
<proteinExistence type="predicted"/>
<protein>
    <submittedName>
        <fullName evidence="1">Uncharacterized protein</fullName>
    </submittedName>
</protein>
<reference evidence="1 2" key="1">
    <citation type="submission" date="2015-01" db="EMBL/GenBank/DDBJ databases">
        <title>Genome of allotetraploid Gossypium barbadense reveals genomic plasticity and fiber elongation in cotton evolution.</title>
        <authorList>
            <person name="Chen X."/>
            <person name="Liu X."/>
            <person name="Zhao B."/>
            <person name="Zheng H."/>
            <person name="Hu Y."/>
            <person name="Lu G."/>
            <person name="Yang C."/>
            <person name="Chen J."/>
            <person name="Shan C."/>
            <person name="Zhang L."/>
            <person name="Zhou Y."/>
            <person name="Wang L."/>
            <person name="Guo W."/>
            <person name="Bai Y."/>
            <person name="Ruan J."/>
            <person name="Shangguan X."/>
            <person name="Mao Y."/>
            <person name="Jiang J."/>
            <person name="Zhu Y."/>
            <person name="Lei J."/>
            <person name="Kang H."/>
            <person name="Chen S."/>
            <person name="He X."/>
            <person name="Wang R."/>
            <person name="Wang Y."/>
            <person name="Chen J."/>
            <person name="Wang L."/>
            <person name="Yu S."/>
            <person name="Wang B."/>
            <person name="Wei J."/>
            <person name="Song S."/>
            <person name="Lu X."/>
            <person name="Gao Z."/>
            <person name="Gu W."/>
            <person name="Deng X."/>
            <person name="Ma D."/>
            <person name="Wang S."/>
            <person name="Liang W."/>
            <person name="Fang L."/>
            <person name="Cai C."/>
            <person name="Zhu X."/>
            <person name="Zhou B."/>
            <person name="Zhang Y."/>
            <person name="Chen Z."/>
            <person name="Xu S."/>
            <person name="Zhu R."/>
            <person name="Wang S."/>
            <person name="Zhang T."/>
            <person name="Zhao G."/>
        </authorList>
    </citation>
    <scope>NUCLEOTIDE SEQUENCE [LARGE SCALE GENOMIC DNA]</scope>
    <source>
        <strain evidence="2">cv. Xinhai21</strain>
        <tissue evidence="1">Leaf</tissue>
    </source>
</reference>
<evidence type="ECO:0000313" key="1">
    <source>
        <dbReference type="EMBL" id="PPR80261.1"/>
    </source>
</evidence>
<dbReference type="AlphaFoldDB" id="A0A2P5VN37"/>
<gene>
    <name evidence="1" type="ORF">GOBAR_AA40453</name>
</gene>
<dbReference type="Proteomes" id="UP000239757">
    <property type="component" value="Unassembled WGS sequence"/>
</dbReference>
<dbReference type="OrthoDB" id="594804at2759"/>
<dbReference type="EMBL" id="KZ671935">
    <property type="protein sequence ID" value="PPR80261.1"/>
    <property type="molecule type" value="Genomic_DNA"/>
</dbReference>
<organism evidence="1 2">
    <name type="scientific">Gossypium barbadense</name>
    <name type="common">Sea Island cotton</name>
    <name type="synonym">Hibiscus barbadensis</name>
    <dbReference type="NCBI Taxonomy" id="3634"/>
    <lineage>
        <taxon>Eukaryota</taxon>
        <taxon>Viridiplantae</taxon>
        <taxon>Streptophyta</taxon>
        <taxon>Embryophyta</taxon>
        <taxon>Tracheophyta</taxon>
        <taxon>Spermatophyta</taxon>
        <taxon>Magnoliopsida</taxon>
        <taxon>eudicotyledons</taxon>
        <taxon>Gunneridae</taxon>
        <taxon>Pentapetalae</taxon>
        <taxon>rosids</taxon>
        <taxon>malvids</taxon>
        <taxon>Malvales</taxon>
        <taxon>Malvaceae</taxon>
        <taxon>Malvoideae</taxon>
        <taxon>Gossypium</taxon>
    </lineage>
</organism>
<sequence length="80" mass="8985">MSSDSFFSCPQLRIFVVEDCVLHSDKILLSATVTVKKLYLEYHEDGDSNRVSSQASASTDVYCAPLLGESIDFEEVDYRL</sequence>
<evidence type="ECO:0000313" key="2">
    <source>
        <dbReference type="Proteomes" id="UP000239757"/>
    </source>
</evidence>
<accession>A0A2P5VN37</accession>